<dbReference type="GeneID" id="98173302"/>
<evidence type="ECO:0000313" key="3">
    <source>
        <dbReference type="Proteomes" id="UP001628179"/>
    </source>
</evidence>
<keyword evidence="3" id="KW-1185">Reference proteome</keyword>
<dbReference type="EMBL" id="BAAFSV010000001">
    <property type="protein sequence ID" value="GAB1312347.1"/>
    <property type="molecule type" value="Genomic_DNA"/>
</dbReference>
<name>A0ABQ0G3M7_9PEZI</name>
<feature type="region of interest" description="Disordered" evidence="1">
    <location>
        <begin position="776"/>
        <end position="800"/>
    </location>
</feature>
<dbReference type="Proteomes" id="UP001628179">
    <property type="component" value="Unassembled WGS sequence"/>
</dbReference>
<evidence type="ECO:0000313" key="2">
    <source>
        <dbReference type="EMBL" id="GAB1312347.1"/>
    </source>
</evidence>
<sequence>MATVGTRYDFSLSTGNNDDINKATNYYDQVIVLSQLLINASFRHMFESVGGVNELYCDDDQDSGDRIDGVLDAPTIMFNGSTENTTEVYYQLRIKTADVTFRDKSKMTLTNWVLSVRTHLDQLSLDDEPDDTPEMKEKKQGWREAAVERYRGFLPGDYRAQRVFAALSTASWERPNEMLSTCYDPVAQKEITLNEWKHKPENDRYFLRLMDLLGVWARANDRNDISCVGIQFELYQEKGEQPSLMLNGSILTDSPMIYRFLVIVQQPTFKPLFVYNQVYPYRSAEHPEGSTGIGNHPDGKPKEGNYNGLAYCETVDCNWVLDPLTAKPVVRPLPAAKKLIHTGNLTLPASNGQPEILGSFVMDHRVFLEMFLLPQLQELCQATQLHVGTPSYVVMANQRAFRPSYALGTELAGNPPRAANDSWFKLERQDFGWYRWAKTSHKNTRGNPYQYFRDVVGKVSAGYNDYVIQADSSVDVKWTAGDSILYVAGKINYDFSCRFGDDAEMTSGVSIAEYVIAAEWRIRVELSDPVDGVMTPRVRGIKRDAWTADGSDPEEDYRDPANFTPTMLEVKLLSNKLDQSVTDDGTREAMERSLTNTVTHATAKLCQNISYRFAHTGKFIYPGYGDLEFKNPKFTKSGNIIADVDYKRVGPGGTIIFPKVDKTKKLEPPSVPSPKTSSFEATLIDEKETRLDWDDPKLLYRPVLGGMGRLILRAANNKKEDLSFQYIKIGLMTNPPDLAGPAAGRRLFNTPGDWNDEEDTTVLDKLLETGEWAVEKVSPGDHDPNANPHVEEGNPPPPSPPIQIEKAGNVCHLFKGEGWAANVQPLKLTVETVWAASEVQARITRADGKDFKVPKDQEFKLVLQGPVEALGRYAVRVQESWKKNPASLKWGAQGVAVDYKMVELKLAQNGKTVEVNSWDVKQRALEEEKAKEAEVTADQPPA</sequence>
<evidence type="ECO:0000256" key="1">
    <source>
        <dbReference type="SAM" id="MobiDB-lite"/>
    </source>
</evidence>
<reference evidence="2 3" key="1">
    <citation type="submission" date="2024-09" db="EMBL/GenBank/DDBJ databases">
        <title>Itraconazole resistance in Madurella fahalii resulting from another homologue of gene encoding cytochrome P450 14-alpha sterol demethylase (CYP51).</title>
        <authorList>
            <person name="Yoshioka I."/>
            <person name="Fahal A.H."/>
            <person name="Kaneko S."/>
            <person name="Yaguchi T."/>
        </authorList>
    </citation>
    <scope>NUCLEOTIDE SEQUENCE [LARGE SCALE GENOMIC DNA]</scope>
    <source>
        <strain evidence="2 3">IFM 68171</strain>
    </source>
</reference>
<gene>
    <name evidence="2" type="ORF">MFIFM68171_02557</name>
</gene>
<comment type="caution">
    <text evidence="2">The sequence shown here is derived from an EMBL/GenBank/DDBJ whole genome shotgun (WGS) entry which is preliminary data.</text>
</comment>
<feature type="compositionally biased region" description="Basic and acidic residues" evidence="1">
    <location>
        <begin position="778"/>
        <end position="792"/>
    </location>
</feature>
<accession>A0ABQ0G3M7</accession>
<proteinExistence type="predicted"/>
<dbReference type="RefSeq" id="XP_070914080.1">
    <property type="nucleotide sequence ID" value="XM_071057979.1"/>
</dbReference>
<protein>
    <submittedName>
        <fullName evidence="2">Uncharacterized protein</fullName>
    </submittedName>
</protein>
<organism evidence="2 3">
    <name type="scientific">Madurella fahalii</name>
    <dbReference type="NCBI Taxonomy" id="1157608"/>
    <lineage>
        <taxon>Eukaryota</taxon>
        <taxon>Fungi</taxon>
        <taxon>Dikarya</taxon>
        <taxon>Ascomycota</taxon>
        <taxon>Pezizomycotina</taxon>
        <taxon>Sordariomycetes</taxon>
        <taxon>Sordariomycetidae</taxon>
        <taxon>Sordariales</taxon>
        <taxon>Sordariales incertae sedis</taxon>
        <taxon>Madurella</taxon>
    </lineage>
</organism>